<dbReference type="Pfam" id="PF01400">
    <property type="entry name" value="Astacin"/>
    <property type="match status" value="1"/>
</dbReference>
<dbReference type="PROSITE" id="PS51864">
    <property type="entry name" value="ASTACIN"/>
    <property type="match status" value="1"/>
</dbReference>
<keyword evidence="4" id="KW-0472">Membrane</keyword>
<gene>
    <name evidence="6" type="ORF">WR25_24920</name>
</gene>
<keyword evidence="2 3" id="KW-0479">Metal-binding</keyword>
<dbReference type="SMART" id="SM00235">
    <property type="entry name" value="ZnMc"/>
    <property type="match status" value="1"/>
</dbReference>
<feature type="binding site" evidence="2">
    <location>
        <position position="1375"/>
    </location>
    <ligand>
        <name>Zn(2+)</name>
        <dbReference type="ChEBI" id="CHEBI:29105"/>
        <note>catalytic</note>
    </ligand>
</feature>
<dbReference type="OrthoDB" id="419138at2759"/>
<keyword evidence="7" id="KW-1185">Reference proteome</keyword>
<name>A0A2A2L0K3_9BILA</name>
<sequence>MKETNGSGLKFIELRSFLARIKTDVLDISKVDRDNFWTIVNCVDSARTVIKEKNIRCKDLKLEPRDKSRIEKFPFFRSGVIIEFYLKSPPFAMELLNTGLFTKTFMYFTSIDSEQLKIIPFSSHYSLWVFLVDKQNHLNEFFKNLLQAPPANREWRIINFSMELAWNVGCDMIERVFNECNIQPALEYGLNSRSYKITNDDPENQWILKITYQNIKEFYHDYVIAQRETVSPDGSTCMQCRSGNCNCNGESEILRNGQCEACQNGTIPDEAGMNCVPCTSMECLCQSDSTSCDSPLNVPNVMDEIELTGRSRYHSALLAKKIRPAAQLCAAGSQMHCNELVNYCVLQHFDRTASSAFNIFDEARKYTNNWQSTWSPLFYDIDADSELNREVAINQIYKLHNGEYSQLEIVLVVYNLNGTLNRISSWRDANVQLCSDPNEHDMFTFGRRYKLSCDLSHSEILSKDHQLFYEAYVRYRDEQSAQEKLYAIPIVNRDLKLNGQSTNLGPKESNKWYLARVLLGESVAGVSADSTDKRGGEIGRAVQTLLASWNFRRLFLIFKPFFSFVFWYCVPFDALDSLDFHGELSTWLRDILHSIDGTEGALVLTRRFFAVDGYSLTMGNGTRLTTRFANAIHLHVQLQPSRDGKIYPPYLVIDYKEILKGEENDIQQAIMRISYDSNPSRHDRDLEITMAVLCPLSVIWAALCAYSWGRRAGRQTAVDISSIIQFLFFECSILGDVFFLVIFCMSAWIVFGYKEQVYFFYNVLNENQEQTILTYLIIALGLKFIALLHNNVMLILQETFFIDWEKPKIALASKTRSLTADIEKDRIEQPPVIWRTYMIANEWNELQQYRKTSVALQLVIFLFFYEFLGVKYFAAVEPGFTSHKPSNGYETILLTRLAVVFPLYLLIAFIQWIVQVIIVERFIADRFHNFIDLCSVANVSVLSLTHPLHGYYIHGRSVHGTADTGMGQMNDFLQRERDNLCGHRGLDVSTPDLQTLYVNLPQGFRKRYDEIVSMARQLSTTTATVISRNDAATTRVAGLVQVHAEMNNFLQSFIEHGQTGFDYLIRDRSLIEALLDLEVTVTTQTGNFLRDPSEVAFSRCFVYGNEWAWLSFESLLFVVSYLLFNSIHLSCLLVYVFSRSLRTIFAFFSTSHLAKSSLVDHRFLTEIFEDVSQGTPTVFSDETIRKFVKNMQRINHIQKMIMGVEEEDNVPNDLPADSVPQFPTVAKKPDEIPYLFEGDLILTDDQVEVVVESLEDQFWARKGDYKRRYTRSVTSNLAARWTQFPIPYYVNTATGVSSAAVEAGIAKWQAETCITFSRQSFRQSWGNGLEFILGNGCYSYIGRVGNSPQQVSIGYGCTSLGTVTHEIGHALGLYHEQARYDRDDYVRILTQNIQSTYLSQFSKQSRSSMVDYGVGYDMGSGSIQSLAKPNVNIIGKK</sequence>
<feature type="binding site" evidence="2">
    <location>
        <position position="1365"/>
    </location>
    <ligand>
        <name>Zn(2+)</name>
        <dbReference type="ChEBI" id="CHEBI:29105"/>
        <note>catalytic</note>
    </ligand>
</feature>
<dbReference type="GO" id="GO:0006508">
    <property type="term" value="P:proteolysis"/>
    <property type="evidence" value="ECO:0007669"/>
    <property type="project" value="UniProtKB-KW"/>
</dbReference>
<accession>A0A2A2L0K3</accession>
<comment type="caution">
    <text evidence="6">The sequence shown here is derived from an EMBL/GenBank/DDBJ whole genome shotgun (WGS) entry which is preliminary data.</text>
</comment>
<keyword evidence="4" id="KW-1133">Transmembrane helix</keyword>
<feature type="domain" description="Peptidase M12A" evidence="5">
    <location>
        <begin position="1271"/>
        <end position="1437"/>
    </location>
</feature>
<evidence type="ECO:0000256" key="4">
    <source>
        <dbReference type="SAM" id="Phobius"/>
    </source>
</evidence>
<feature type="transmembrane region" description="Helical" evidence="4">
    <location>
        <begin position="772"/>
        <end position="796"/>
    </location>
</feature>
<keyword evidence="4" id="KW-0812">Transmembrane</keyword>
<keyword evidence="2 3" id="KW-0378">Hydrolase</keyword>
<evidence type="ECO:0000256" key="3">
    <source>
        <dbReference type="RuleBase" id="RU361183"/>
    </source>
</evidence>
<dbReference type="InterPro" id="IPR019170">
    <property type="entry name" value="Meckelin"/>
</dbReference>
<dbReference type="Proteomes" id="UP000218231">
    <property type="component" value="Unassembled WGS sequence"/>
</dbReference>
<feature type="transmembrane region" description="Helical" evidence="4">
    <location>
        <begin position="1115"/>
        <end position="1137"/>
    </location>
</feature>
<evidence type="ECO:0000259" key="5">
    <source>
        <dbReference type="PROSITE" id="PS51864"/>
    </source>
</evidence>
<feature type="transmembrane region" description="Helical" evidence="4">
    <location>
        <begin position="894"/>
        <end position="919"/>
    </location>
</feature>
<evidence type="ECO:0000256" key="1">
    <source>
        <dbReference type="ARBA" id="ARBA00023157"/>
    </source>
</evidence>
<dbReference type="PRINTS" id="PR00480">
    <property type="entry name" value="ASTACIN"/>
</dbReference>
<comment type="cofactor">
    <cofactor evidence="2 3">
        <name>Zn(2+)</name>
        <dbReference type="ChEBI" id="CHEBI:29105"/>
    </cofactor>
    <text evidence="2 3">Binds 1 zinc ion per subunit.</text>
</comment>
<dbReference type="GO" id="GO:0008270">
    <property type="term" value="F:zinc ion binding"/>
    <property type="evidence" value="ECO:0007669"/>
    <property type="project" value="UniProtKB-UniRule"/>
</dbReference>
<dbReference type="Pfam" id="PF09773">
    <property type="entry name" value="Meckelin"/>
    <property type="match status" value="2"/>
</dbReference>
<evidence type="ECO:0000313" key="6">
    <source>
        <dbReference type="EMBL" id="PAV79672.1"/>
    </source>
</evidence>
<feature type="transmembrane region" description="Helical" evidence="4">
    <location>
        <begin position="854"/>
        <end position="874"/>
    </location>
</feature>
<evidence type="ECO:0000256" key="2">
    <source>
        <dbReference type="PROSITE-ProRule" id="PRU01211"/>
    </source>
</evidence>
<dbReference type="EC" id="3.4.24.-" evidence="3"/>
<organism evidence="6 7">
    <name type="scientific">Diploscapter pachys</name>
    <dbReference type="NCBI Taxonomy" id="2018661"/>
    <lineage>
        <taxon>Eukaryota</taxon>
        <taxon>Metazoa</taxon>
        <taxon>Ecdysozoa</taxon>
        <taxon>Nematoda</taxon>
        <taxon>Chromadorea</taxon>
        <taxon>Rhabditida</taxon>
        <taxon>Rhabditina</taxon>
        <taxon>Rhabditomorpha</taxon>
        <taxon>Rhabditoidea</taxon>
        <taxon>Rhabditidae</taxon>
        <taxon>Diploscapter</taxon>
    </lineage>
</organism>
<dbReference type="GO" id="GO:0060271">
    <property type="term" value="P:cilium assembly"/>
    <property type="evidence" value="ECO:0007669"/>
    <property type="project" value="InterPro"/>
</dbReference>
<dbReference type="InterPro" id="IPR006026">
    <property type="entry name" value="Peptidase_Metallo"/>
</dbReference>
<feature type="active site" evidence="2">
    <location>
        <position position="1366"/>
    </location>
</feature>
<reference evidence="6 7" key="1">
    <citation type="journal article" date="2017" name="Curr. Biol.">
        <title>Genome architecture and evolution of a unichromosomal asexual nematode.</title>
        <authorList>
            <person name="Fradin H."/>
            <person name="Zegar C."/>
            <person name="Gutwein M."/>
            <person name="Lucas J."/>
            <person name="Kovtun M."/>
            <person name="Corcoran D."/>
            <person name="Baugh L.R."/>
            <person name="Kiontke K."/>
            <person name="Gunsalus K."/>
            <person name="Fitch D.H."/>
            <person name="Piano F."/>
        </authorList>
    </citation>
    <scope>NUCLEOTIDE SEQUENCE [LARGE SCALE GENOMIC DNA]</scope>
    <source>
        <strain evidence="6">PF1309</strain>
    </source>
</reference>
<proteinExistence type="predicted"/>
<dbReference type="Gene3D" id="3.40.390.10">
    <property type="entry name" value="Collagenase (Catalytic Domain)"/>
    <property type="match status" value="1"/>
</dbReference>
<keyword evidence="2 3" id="KW-0482">Metalloprotease</keyword>
<dbReference type="EMBL" id="LIAE01007384">
    <property type="protein sequence ID" value="PAV79672.1"/>
    <property type="molecule type" value="Genomic_DNA"/>
</dbReference>
<dbReference type="GO" id="GO:0004222">
    <property type="term" value="F:metalloendopeptidase activity"/>
    <property type="evidence" value="ECO:0007669"/>
    <property type="project" value="UniProtKB-UniRule"/>
</dbReference>
<dbReference type="GO" id="GO:0036038">
    <property type="term" value="C:MKS complex"/>
    <property type="evidence" value="ECO:0007669"/>
    <property type="project" value="InterPro"/>
</dbReference>
<keyword evidence="2 3" id="KW-0862">Zinc</keyword>
<keyword evidence="2 3" id="KW-0645">Protease</keyword>
<dbReference type="InterPro" id="IPR034035">
    <property type="entry name" value="Astacin-like_dom"/>
</dbReference>
<keyword evidence="1" id="KW-1015">Disulfide bond</keyword>
<protein>
    <recommendedName>
        <fullName evidence="3">Metalloendopeptidase</fullName>
        <ecNumber evidence="3">3.4.24.-</ecNumber>
    </recommendedName>
</protein>
<dbReference type="InterPro" id="IPR024079">
    <property type="entry name" value="MetalloPept_cat_dom_sf"/>
</dbReference>
<dbReference type="CDD" id="cd04280">
    <property type="entry name" value="ZnMc_astacin_like"/>
    <property type="match status" value="1"/>
</dbReference>
<dbReference type="PANTHER" id="PTHR21274">
    <property type="entry name" value="MECKELIN"/>
    <property type="match status" value="1"/>
</dbReference>
<dbReference type="STRING" id="2018661.A0A2A2L0K3"/>
<feature type="binding site" evidence="2">
    <location>
        <position position="1369"/>
    </location>
    <ligand>
        <name>Zn(2+)</name>
        <dbReference type="ChEBI" id="CHEBI:29105"/>
        <note>catalytic</note>
    </ligand>
</feature>
<dbReference type="SUPFAM" id="SSF55486">
    <property type="entry name" value="Metalloproteases ('zincins'), catalytic domain"/>
    <property type="match status" value="1"/>
</dbReference>
<comment type="caution">
    <text evidence="2">Lacks conserved residue(s) required for the propagation of feature annotation.</text>
</comment>
<dbReference type="PANTHER" id="PTHR21274:SF0">
    <property type="entry name" value="MECKELIN"/>
    <property type="match status" value="1"/>
</dbReference>
<evidence type="ECO:0000313" key="7">
    <source>
        <dbReference type="Proteomes" id="UP000218231"/>
    </source>
</evidence>
<feature type="transmembrane region" description="Helical" evidence="4">
    <location>
        <begin position="727"/>
        <end position="752"/>
    </location>
</feature>
<dbReference type="InterPro" id="IPR001506">
    <property type="entry name" value="Peptidase_M12A"/>
</dbReference>
<feature type="transmembrane region" description="Helical" evidence="4">
    <location>
        <begin position="688"/>
        <end position="706"/>
    </location>
</feature>